<evidence type="ECO:0000259" key="12">
    <source>
        <dbReference type="SMART" id="SM00363"/>
    </source>
</evidence>
<evidence type="ECO:0000313" key="13">
    <source>
        <dbReference type="EMBL" id="VVD59350.1"/>
    </source>
</evidence>
<evidence type="ECO:0000256" key="10">
    <source>
        <dbReference type="HAMAP-Rule" id="MF_02007"/>
    </source>
</evidence>
<organism evidence="13 14">
    <name type="scientific">Pandoraea nosoerga</name>
    <dbReference type="NCBI Taxonomy" id="2508296"/>
    <lineage>
        <taxon>Bacteria</taxon>
        <taxon>Pseudomonadati</taxon>
        <taxon>Pseudomonadota</taxon>
        <taxon>Betaproteobacteria</taxon>
        <taxon>Burkholderiales</taxon>
        <taxon>Burkholderiaceae</taxon>
        <taxon>Pandoraea</taxon>
    </lineage>
</organism>
<dbReference type="Gene3D" id="1.10.240.10">
    <property type="entry name" value="Tyrosyl-Transfer RNA Synthetase"/>
    <property type="match status" value="1"/>
</dbReference>
<keyword evidence="3 10" id="KW-0436">Ligase</keyword>
<evidence type="ECO:0000256" key="6">
    <source>
        <dbReference type="ARBA" id="ARBA00022884"/>
    </source>
</evidence>
<evidence type="ECO:0000256" key="9">
    <source>
        <dbReference type="ARBA" id="ARBA00048248"/>
    </source>
</evidence>
<dbReference type="Proteomes" id="UP000367825">
    <property type="component" value="Unassembled WGS sequence"/>
</dbReference>
<dbReference type="InterPro" id="IPR024108">
    <property type="entry name" value="Tyr-tRNA-ligase_bac_2"/>
</dbReference>
<keyword evidence="5 10" id="KW-0067">ATP-binding</keyword>
<comment type="similarity">
    <text evidence="10">Belongs to the class-I aminoacyl-tRNA synthetase family. TyrS type 2 subfamily.</text>
</comment>
<comment type="catalytic activity">
    <reaction evidence="9 10">
        <text>tRNA(Tyr) + L-tyrosine + ATP = L-tyrosyl-tRNA(Tyr) + AMP + diphosphate + H(+)</text>
        <dbReference type="Rhea" id="RHEA:10220"/>
        <dbReference type="Rhea" id="RHEA-COMP:9706"/>
        <dbReference type="Rhea" id="RHEA-COMP:9707"/>
        <dbReference type="ChEBI" id="CHEBI:15378"/>
        <dbReference type="ChEBI" id="CHEBI:30616"/>
        <dbReference type="ChEBI" id="CHEBI:33019"/>
        <dbReference type="ChEBI" id="CHEBI:58315"/>
        <dbReference type="ChEBI" id="CHEBI:78442"/>
        <dbReference type="ChEBI" id="CHEBI:78536"/>
        <dbReference type="ChEBI" id="CHEBI:456215"/>
        <dbReference type="EC" id="6.1.1.1"/>
    </reaction>
</comment>
<protein>
    <recommendedName>
        <fullName evidence="10">Tyrosine--tRNA ligase</fullName>
        <ecNumber evidence="10">6.1.1.1</ecNumber>
    </recommendedName>
    <alternativeName>
        <fullName evidence="10">Tyrosyl-tRNA synthetase</fullName>
        <shortName evidence="10">TyrRS</shortName>
    </alternativeName>
</protein>
<dbReference type="InterPro" id="IPR036986">
    <property type="entry name" value="S4_RNA-bd_sf"/>
</dbReference>
<accession>A0A5E4R7P1</accession>
<dbReference type="Pfam" id="PF01479">
    <property type="entry name" value="S4"/>
    <property type="match status" value="1"/>
</dbReference>
<dbReference type="SUPFAM" id="SSF52374">
    <property type="entry name" value="Nucleotidylyl transferase"/>
    <property type="match status" value="1"/>
</dbReference>
<dbReference type="EMBL" id="CABPSC010000001">
    <property type="protein sequence ID" value="VVD59350.1"/>
    <property type="molecule type" value="Genomic_DNA"/>
</dbReference>
<dbReference type="SUPFAM" id="SSF55174">
    <property type="entry name" value="Alpha-L RNA-binding motif"/>
    <property type="match status" value="1"/>
</dbReference>
<dbReference type="PRINTS" id="PR01040">
    <property type="entry name" value="TRNASYNTHTYR"/>
</dbReference>
<dbReference type="PROSITE" id="PS00178">
    <property type="entry name" value="AA_TRNA_LIGASE_I"/>
    <property type="match status" value="1"/>
</dbReference>
<dbReference type="GO" id="GO:0003723">
    <property type="term" value="F:RNA binding"/>
    <property type="evidence" value="ECO:0007669"/>
    <property type="project" value="UniProtKB-KW"/>
</dbReference>
<keyword evidence="8 10" id="KW-0030">Aminoacyl-tRNA synthetase</keyword>
<comment type="function">
    <text evidence="10">Catalyzes the attachment of tyrosine to tRNA(Tyr) in a two-step reaction: tyrosine is first activated by ATP to form Tyr-AMP and then transferred to the acceptor end of tRNA(Tyr).</text>
</comment>
<dbReference type="PANTHER" id="PTHR11766">
    <property type="entry name" value="TYROSYL-TRNA SYNTHETASE"/>
    <property type="match status" value="1"/>
</dbReference>
<evidence type="ECO:0000256" key="5">
    <source>
        <dbReference type="ARBA" id="ARBA00022840"/>
    </source>
</evidence>
<dbReference type="OrthoDB" id="9804243at2"/>
<dbReference type="GO" id="GO:0004831">
    <property type="term" value="F:tyrosine-tRNA ligase activity"/>
    <property type="evidence" value="ECO:0007669"/>
    <property type="project" value="UniProtKB-UniRule"/>
</dbReference>
<feature type="short sequence motif" description="'KMSKS' region" evidence="10">
    <location>
        <begin position="245"/>
        <end position="249"/>
    </location>
</feature>
<name>A0A5E4R7P1_9BURK</name>
<dbReference type="InterPro" id="IPR001412">
    <property type="entry name" value="aa-tRNA-synth_I_CS"/>
</dbReference>
<dbReference type="Pfam" id="PF00579">
    <property type="entry name" value="tRNA-synt_1b"/>
    <property type="match status" value="1"/>
</dbReference>
<feature type="domain" description="RNA-binding S4" evidence="12">
    <location>
        <begin position="353"/>
        <end position="414"/>
    </location>
</feature>
<dbReference type="CDD" id="cd00805">
    <property type="entry name" value="TyrRS_core"/>
    <property type="match status" value="1"/>
</dbReference>
<dbReference type="FunFam" id="3.10.290.10:FF:000022">
    <property type="entry name" value="Tyrosine--tRNA ligase"/>
    <property type="match status" value="1"/>
</dbReference>
<evidence type="ECO:0000313" key="14">
    <source>
        <dbReference type="Proteomes" id="UP000367825"/>
    </source>
</evidence>
<dbReference type="InterPro" id="IPR002942">
    <property type="entry name" value="S4_RNA-bd"/>
</dbReference>
<keyword evidence="14" id="KW-1185">Reference proteome</keyword>
<dbReference type="Gene3D" id="3.10.290.10">
    <property type="entry name" value="RNA-binding S4 domain"/>
    <property type="match status" value="1"/>
</dbReference>
<comment type="subcellular location">
    <subcellularLocation>
        <location evidence="10">Cytoplasm</location>
    </subcellularLocation>
</comment>
<dbReference type="NCBIfam" id="TIGR00234">
    <property type="entry name" value="tyrS"/>
    <property type="match status" value="1"/>
</dbReference>
<evidence type="ECO:0000256" key="7">
    <source>
        <dbReference type="ARBA" id="ARBA00022917"/>
    </source>
</evidence>
<comment type="subunit">
    <text evidence="1 10">Homodimer.</text>
</comment>
<evidence type="ECO:0000256" key="8">
    <source>
        <dbReference type="ARBA" id="ARBA00023146"/>
    </source>
</evidence>
<dbReference type="FunFam" id="1.10.240.10:FF:000006">
    <property type="entry name" value="Tyrosine--tRNA ligase"/>
    <property type="match status" value="1"/>
</dbReference>
<dbReference type="InterPro" id="IPR024088">
    <property type="entry name" value="Tyr-tRNA-ligase_bac-type"/>
</dbReference>
<dbReference type="SMART" id="SM00363">
    <property type="entry name" value="S4"/>
    <property type="match status" value="1"/>
</dbReference>
<dbReference type="Gene3D" id="3.40.50.620">
    <property type="entry name" value="HUPs"/>
    <property type="match status" value="1"/>
</dbReference>
<dbReference type="RefSeq" id="WP_150553615.1">
    <property type="nucleotide sequence ID" value="NZ_CABPSC010000001.1"/>
</dbReference>
<dbReference type="EC" id="6.1.1.1" evidence="10"/>
<dbReference type="AlphaFoldDB" id="A0A5E4R7P1"/>
<dbReference type="HAMAP" id="MF_02007">
    <property type="entry name" value="Tyr_tRNA_synth_type2"/>
    <property type="match status" value="1"/>
</dbReference>
<dbReference type="CDD" id="cd00165">
    <property type="entry name" value="S4"/>
    <property type="match status" value="1"/>
</dbReference>
<proteinExistence type="inferred from homology"/>
<dbReference type="PROSITE" id="PS50889">
    <property type="entry name" value="S4"/>
    <property type="match status" value="1"/>
</dbReference>
<dbReference type="InterPro" id="IPR002307">
    <property type="entry name" value="Tyr-tRNA-ligase"/>
</dbReference>
<evidence type="ECO:0000256" key="11">
    <source>
        <dbReference type="PROSITE-ProRule" id="PRU00182"/>
    </source>
</evidence>
<dbReference type="PANTHER" id="PTHR11766:SF1">
    <property type="entry name" value="TYROSINE--TRNA LIGASE"/>
    <property type="match status" value="1"/>
</dbReference>
<gene>
    <name evidence="10" type="primary">tyrS</name>
    <name evidence="13" type="ORF">PNO31109_00017</name>
</gene>
<dbReference type="InterPro" id="IPR014729">
    <property type="entry name" value="Rossmann-like_a/b/a_fold"/>
</dbReference>
<keyword evidence="2 10" id="KW-0963">Cytoplasm</keyword>
<dbReference type="GO" id="GO:0006437">
    <property type="term" value="P:tyrosyl-tRNA aminoacylation"/>
    <property type="evidence" value="ECO:0007669"/>
    <property type="project" value="UniProtKB-UniRule"/>
</dbReference>
<keyword evidence="4 10" id="KW-0547">Nucleotide-binding</keyword>
<evidence type="ECO:0000256" key="3">
    <source>
        <dbReference type="ARBA" id="ARBA00022598"/>
    </source>
</evidence>
<evidence type="ECO:0000256" key="2">
    <source>
        <dbReference type="ARBA" id="ARBA00022490"/>
    </source>
</evidence>
<dbReference type="InterPro" id="IPR002305">
    <property type="entry name" value="aa-tRNA-synth_Ic"/>
</dbReference>
<reference evidence="13 14" key="1">
    <citation type="submission" date="2019-08" db="EMBL/GenBank/DDBJ databases">
        <authorList>
            <person name="Peeters C."/>
        </authorList>
    </citation>
    <scope>NUCLEOTIDE SEQUENCE [LARGE SCALE GENOMIC DNA]</scope>
    <source>
        <strain evidence="13 14">LMG 31109</strain>
    </source>
</reference>
<evidence type="ECO:0000256" key="1">
    <source>
        <dbReference type="ARBA" id="ARBA00011738"/>
    </source>
</evidence>
<dbReference type="GO" id="GO:0005524">
    <property type="term" value="F:ATP binding"/>
    <property type="evidence" value="ECO:0007669"/>
    <property type="project" value="UniProtKB-UniRule"/>
</dbReference>
<dbReference type="FunFam" id="3.40.50.620:FF:000061">
    <property type="entry name" value="Tyrosine--tRNA ligase"/>
    <property type="match status" value="1"/>
</dbReference>
<keyword evidence="6 11" id="KW-0694">RNA-binding</keyword>
<feature type="short sequence motif" description="'HIGH' region" evidence="10">
    <location>
        <begin position="61"/>
        <end position="70"/>
    </location>
</feature>
<sequence length="414" mass="45913">MTSEHALTSDKQYPVTDATRAALAIAKRGCDELLVEEEFLQKLARSEATGKPLRIKLGLDPTAPDIHIGHTVVLNKMRQLQDLGHTVIFLIGDFTSLIGDPSGRNSTRPPLTREQIEANAKTYFEQAALVLDRSKTEIRYNSEWSMKLGADGMIKLASRYTMARMLEREDFTKRFQGGVPIAIHEFLYPLMQGYDSVALESDLELGGTDQKFNLLVGRELQKQYGQEPQCILTMPLLEGLDGVEKMSKSKGNYVGISEKPSEMFGKLMSISDELMWRYYELLSFRSLEQIAQLRKDVEGGRNPRDVKVLLAQEIVARFHSPADAERALEDFNARARGGVPDDIPEVSLDGAPLGIAQLLKQAGLVPSTSEANRNIEQGGVRVDGETVSDKGAKIEAGTYVVQVGKRRFARVTLA</sequence>
<evidence type="ECO:0000256" key="4">
    <source>
        <dbReference type="ARBA" id="ARBA00022741"/>
    </source>
</evidence>
<keyword evidence="7 10" id="KW-0648">Protein biosynthesis</keyword>
<feature type="binding site" evidence="10">
    <location>
        <position position="248"/>
    </location>
    <ligand>
        <name>ATP</name>
        <dbReference type="ChEBI" id="CHEBI:30616"/>
    </ligand>
</feature>
<dbReference type="GO" id="GO:0005829">
    <property type="term" value="C:cytosol"/>
    <property type="evidence" value="ECO:0007669"/>
    <property type="project" value="TreeGrafter"/>
</dbReference>